<dbReference type="EMBL" id="CM042048">
    <property type="protein sequence ID" value="KAI3758100.1"/>
    <property type="molecule type" value="Genomic_DNA"/>
</dbReference>
<sequence>MESRNASFFEDVFPCFNKEDQTSSSKDKEIVREDEQVLSEEEEVEPRRSKRARVEKSFGPDFLTYVVESEPKTYHEAITSSEGPQWKEAIKSEIESILQNHTWELVDLPPGSKPLDLEEEIYMEQPEGFVAPGQENKVCKFIKSLYGLKQALKQWHQKFDQAMLESGFKINEYDKCVYMKDTTHGYVILCLYVDDMLIIGSDDKMIRSTKDMLKSKFDMKDLGLTK</sequence>
<organism evidence="1 2">
    <name type="scientific">Arctium lappa</name>
    <name type="common">Greater burdock</name>
    <name type="synonym">Lappa major</name>
    <dbReference type="NCBI Taxonomy" id="4217"/>
    <lineage>
        <taxon>Eukaryota</taxon>
        <taxon>Viridiplantae</taxon>
        <taxon>Streptophyta</taxon>
        <taxon>Embryophyta</taxon>
        <taxon>Tracheophyta</taxon>
        <taxon>Spermatophyta</taxon>
        <taxon>Magnoliopsida</taxon>
        <taxon>eudicotyledons</taxon>
        <taxon>Gunneridae</taxon>
        <taxon>Pentapetalae</taxon>
        <taxon>asterids</taxon>
        <taxon>campanulids</taxon>
        <taxon>Asterales</taxon>
        <taxon>Asteraceae</taxon>
        <taxon>Carduoideae</taxon>
        <taxon>Cardueae</taxon>
        <taxon>Arctiinae</taxon>
        <taxon>Arctium</taxon>
    </lineage>
</organism>
<keyword evidence="2" id="KW-1185">Reference proteome</keyword>
<name>A0ACB9EGZ8_ARCLA</name>
<evidence type="ECO:0000313" key="1">
    <source>
        <dbReference type="EMBL" id="KAI3758100.1"/>
    </source>
</evidence>
<accession>A0ACB9EGZ8</accession>
<dbReference type="Proteomes" id="UP001055879">
    <property type="component" value="Linkage Group LG02"/>
</dbReference>
<protein>
    <submittedName>
        <fullName evidence="1">Uncharacterized protein</fullName>
    </submittedName>
</protein>
<reference evidence="1 2" key="2">
    <citation type="journal article" date="2022" name="Mol. Ecol. Resour.">
        <title>The genomes of chicory, endive, great burdock and yacon provide insights into Asteraceae paleo-polyploidization history and plant inulin production.</title>
        <authorList>
            <person name="Fan W."/>
            <person name="Wang S."/>
            <person name="Wang H."/>
            <person name="Wang A."/>
            <person name="Jiang F."/>
            <person name="Liu H."/>
            <person name="Zhao H."/>
            <person name="Xu D."/>
            <person name="Zhang Y."/>
        </authorList>
    </citation>
    <scope>NUCLEOTIDE SEQUENCE [LARGE SCALE GENOMIC DNA]</scope>
    <source>
        <strain evidence="2">cv. Niubang</strain>
    </source>
</reference>
<gene>
    <name evidence="1" type="ORF">L6452_05648</name>
</gene>
<evidence type="ECO:0000313" key="2">
    <source>
        <dbReference type="Proteomes" id="UP001055879"/>
    </source>
</evidence>
<comment type="caution">
    <text evidence="1">The sequence shown here is derived from an EMBL/GenBank/DDBJ whole genome shotgun (WGS) entry which is preliminary data.</text>
</comment>
<reference evidence="2" key="1">
    <citation type="journal article" date="2022" name="Mol. Ecol. Resour.">
        <title>The genomes of chicory, endive, great burdock and yacon provide insights into Asteraceae palaeo-polyploidization history and plant inulin production.</title>
        <authorList>
            <person name="Fan W."/>
            <person name="Wang S."/>
            <person name="Wang H."/>
            <person name="Wang A."/>
            <person name="Jiang F."/>
            <person name="Liu H."/>
            <person name="Zhao H."/>
            <person name="Xu D."/>
            <person name="Zhang Y."/>
        </authorList>
    </citation>
    <scope>NUCLEOTIDE SEQUENCE [LARGE SCALE GENOMIC DNA]</scope>
    <source>
        <strain evidence="2">cv. Niubang</strain>
    </source>
</reference>
<proteinExistence type="predicted"/>